<dbReference type="Gene3D" id="2.180.10.10">
    <property type="entry name" value="RHS repeat-associated core"/>
    <property type="match status" value="1"/>
</dbReference>
<reference evidence="3 4" key="1">
    <citation type="journal article" date="2011" name="Front. Microbiol.">
        <title>Genomic signatures of strain selection and enhancement in Bacillus atrophaeus var. globigii, a historical biowarfare simulant.</title>
        <authorList>
            <person name="Gibbons H.S."/>
            <person name="Broomall S.M."/>
            <person name="McNew L.A."/>
            <person name="Daligault H."/>
            <person name="Chapman C."/>
            <person name="Bruce D."/>
            <person name="Karavis M."/>
            <person name="Krepps M."/>
            <person name="McGregor P.A."/>
            <person name="Hong C."/>
            <person name="Park K.H."/>
            <person name="Akmal A."/>
            <person name="Feldman A."/>
            <person name="Lin J.S."/>
            <person name="Chang W.E."/>
            <person name="Higgs B.W."/>
            <person name="Demirev P."/>
            <person name="Lindquist J."/>
            <person name="Liem A."/>
            <person name="Fochler E."/>
            <person name="Read T.D."/>
            <person name="Tapia R."/>
            <person name="Johnson S."/>
            <person name="Bishop-Lilly K.A."/>
            <person name="Detter C."/>
            <person name="Han C."/>
            <person name="Sozhamannan S."/>
            <person name="Rosenzweig C.N."/>
            <person name="Skowronski E.W."/>
        </authorList>
    </citation>
    <scope>NUCLEOTIDE SEQUENCE [LARGE SCALE GENOMIC DNA]</scope>
    <source>
        <strain evidence="3 4">PIT1</strain>
    </source>
</reference>
<gene>
    <name evidence="3" type="ORF">CWI83_06705</name>
</gene>
<keyword evidence="1" id="KW-0677">Repeat</keyword>
<dbReference type="Gene3D" id="3.40.390.10">
    <property type="entry name" value="Collagenase (Catalytic Domain)"/>
    <property type="match status" value="1"/>
</dbReference>
<dbReference type="InterPro" id="IPR050708">
    <property type="entry name" value="T6SS_VgrG/RHS"/>
</dbReference>
<dbReference type="NCBIfam" id="TIGR03696">
    <property type="entry name" value="Rhs_assc_core"/>
    <property type="match status" value="1"/>
</dbReference>
<evidence type="ECO:0000259" key="2">
    <source>
        <dbReference type="Pfam" id="PF25023"/>
    </source>
</evidence>
<evidence type="ECO:0000256" key="1">
    <source>
        <dbReference type="ARBA" id="ARBA00022737"/>
    </source>
</evidence>
<dbReference type="InterPro" id="IPR024079">
    <property type="entry name" value="MetalloPept_cat_dom_sf"/>
</dbReference>
<proteinExistence type="predicted"/>
<evidence type="ECO:0000313" key="3">
    <source>
        <dbReference type="EMBL" id="RUO78704.1"/>
    </source>
</evidence>
<sequence length="475" mass="51417">MQSATATQSFAYGPNLGRYKQVHSSLAGVRTTHYIDKLLEVIRQGDSATYKLYIGETAILTYSTLLGVEDAPPTLHYTLRDRLGSVVSVVDDSNTVIEHRSYDPFGKPRQGSLVSSSPATLSDLIGGTPVTQRGFTDHEHLDDAQLIHMNGRVYDYNLGRFLSVDPFIQAPGNSQSLNPYSYIMNNPLAGTDPSGYLSCSAEQTVGECGLEAGGTADIVDSDGNSLGTATLSEDGETLTTSGNNGVNATITGKVSNGVVFTLELQNKQDIGSQSHAAQGAVKLNLYSGSEAGDGTGEPDPETISDDVSMRQDLTPKSNKLQLKNGELTITINVYNSEFSGLDDEYLDKALLDISSAYSGHIAGNKYLKLKLVRISEIHNADLVIDICGYLCRKSLNGQQLPEKARAFVVGVGRGDQIYLTHNYISGVKTLEHEIGHYLGLHHQPNKSNSVMSYSNERAVSHSDKERIYDAYKSLF</sequence>
<name>A0A432ZLC9_9GAMM</name>
<dbReference type="InterPro" id="IPR056823">
    <property type="entry name" value="TEN-like_YD-shell"/>
</dbReference>
<dbReference type="EMBL" id="PIQG01000002">
    <property type="protein sequence ID" value="RUO78704.1"/>
    <property type="molecule type" value="Genomic_DNA"/>
</dbReference>
<dbReference type="Proteomes" id="UP000288279">
    <property type="component" value="Unassembled WGS sequence"/>
</dbReference>
<comment type="caution">
    <text evidence="3">The sequence shown here is derived from an EMBL/GenBank/DDBJ whole genome shotgun (WGS) entry which is preliminary data.</text>
</comment>
<evidence type="ECO:0000313" key="4">
    <source>
        <dbReference type="Proteomes" id="UP000288279"/>
    </source>
</evidence>
<feature type="domain" description="Teneurin-like YD-shell" evidence="2">
    <location>
        <begin position="57"/>
        <end position="187"/>
    </location>
</feature>
<dbReference type="InterPro" id="IPR022385">
    <property type="entry name" value="Rhs_assc_core"/>
</dbReference>
<dbReference type="Pfam" id="PF25023">
    <property type="entry name" value="TEN_YD-shell"/>
    <property type="match status" value="1"/>
</dbReference>
<dbReference type="PANTHER" id="PTHR32305">
    <property type="match status" value="1"/>
</dbReference>
<dbReference type="AlphaFoldDB" id="A0A432ZLC9"/>
<keyword evidence="4" id="KW-1185">Reference proteome</keyword>
<dbReference type="GO" id="GO:0008237">
    <property type="term" value="F:metallopeptidase activity"/>
    <property type="evidence" value="ECO:0007669"/>
    <property type="project" value="InterPro"/>
</dbReference>
<dbReference type="SUPFAM" id="SSF55486">
    <property type="entry name" value="Metalloproteases ('zincins'), catalytic domain"/>
    <property type="match status" value="1"/>
</dbReference>
<dbReference type="PANTHER" id="PTHR32305:SF15">
    <property type="entry name" value="PROTEIN RHSA-RELATED"/>
    <property type="match status" value="1"/>
</dbReference>
<accession>A0A432ZLC9</accession>
<protein>
    <recommendedName>
        <fullName evidence="2">Teneurin-like YD-shell domain-containing protein</fullName>
    </recommendedName>
</protein>
<organism evidence="3 4">
    <name type="scientific">Pseudidiomarina taiwanensis</name>
    <dbReference type="NCBI Taxonomy" id="337250"/>
    <lineage>
        <taxon>Bacteria</taxon>
        <taxon>Pseudomonadati</taxon>
        <taxon>Pseudomonadota</taxon>
        <taxon>Gammaproteobacteria</taxon>
        <taxon>Alteromonadales</taxon>
        <taxon>Idiomarinaceae</taxon>
        <taxon>Pseudidiomarina</taxon>
    </lineage>
</organism>